<dbReference type="Proteomes" id="UP000243197">
    <property type="component" value="Chromosome"/>
</dbReference>
<dbReference type="EMBL" id="AP014564">
    <property type="protein sequence ID" value="BAV95014.1"/>
    <property type="molecule type" value="Genomic_DNA"/>
</dbReference>
<proteinExistence type="predicted"/>
<evidence type="ECO:0000313" key="2">
    <source>
        <dbReference type="Proteomes" id="UP000243197"/>
    </source>
</evidence>
<reference evidence="1 2" key="1">
    <citation type="submission" date="2014-03" db="EMBL/GenBank/DDBJ databases">
        <title>complete genome sequence of Flavobacteriaceae bacterium JBKA-6.</title>
        <authorList>
            <person name="Takano T."/>
            <person name="Nakamura Y."/>
            <person name="Takuma S."/>
            <person name="Yasuike M."/>
            <person name="Matsuyama T."/>
            <person name="Sakai T."/>
            <person name="Fujiwara A."/>
            <person name="Kimoto K."/>
            <person name="Fukuda Y."/>
            <person name="Kondo H."/>
            <person name="Hirono I."/>
            <person name="Nakayasu C."/>
        </authorList>
    </citation>
    <scope>NUCLEOTIDE SEQUENCE [LARGE SCALE GENOMIC DNA]</scope>
    <source>
        <strain evidence="1 2">JBKA-6</strain>
    </source>
</reference>
<organism evidence="1 2">
    <name type="scientific">Ichthyobacterium seriolicida</name>
    <dbReference type="NCBI Taxonomy" id="242600"/>
    <lineage>
        <taxon>Bacteria</taxon>
        <taxon>Pseudomonadati</taxon>
        <taxon>Bacteroidota</taxon>
        <taxon>Flavobacteriia</taxon>
        <taxon>Flavobacteriales</taxon>
        <taxon>Ichthyobacteriaceae</taxon>
        <taxon>Ichthyobacterium</taxon>
    </lineage>
</organism>
<evidence type="ECO:0000313" key="1">
    <source>
        <dbReference type="EMBL" id="BAV95014.1"/>
    </source>
</evidence>
<name>A0A1J1E6P8_9FLAO</name>
<sequence length="40" mass="4792">MTKKYVIVYLHTLQDSVKIKKPPPLIKERAFFPEVYIIMI</sequence>
<accession>A0A1J1E6P8</accession>
<dbReference type="KEGG" id="ise:JBKA6_1001"/>
<protein>
    <submittedName>
        <fullName evidence="1">Uncharacterized protein</fullName>
    </submittedName>
</protein>
<gene>
    <name evidence="1" type="ORF">JBKA6_1001</name>
</gene>
<dbReference type="AlphaFoldDB" id="A0A1J1E6P8"/>
<keyword evidence="2" id="KW-1185">Reference proteome</keyword>